<evidence type="ECO:0000256" key="6">
    <source>
        <dbReference type="ARBA" id="ARBA00023004"/>
    </source>
</evidence>
<sequence>MLIVIPNVLSPGALEDIHDVLNPEDLIDGRTTAGWHAKQVKANRQLSPKAPYGQKIKDIVQTALWSNPLFQCAVQPRAIHTLLFSYYDSGMTYGSHVDNAFMGQGEQRRRADVSFTIFLSHRESYQGGELILEQSDGDRPYKLDAGSAIVYPSSTLHQVAPVQSGIRWASVGWVQSLVRNPAHRELLFDLDTARRSIFQSQGKTLEFDLISKSHANLLREWSD</sequence>
<dbReference type="GO" id="GO:0016706">
    <property type="term" value="F:2-oxoglutarate-dependent dioxygenase activity"/>
    <property type="evidence" value="ECO:0007669"/>
    <property type="project" value="UniProtKB-UniRule"/>
</dbReference>
<dbReference type="SMART" id="SM00702">
    <property type="entry name" value="P4Hc"/>
    <property type="match status" value="1"/>
</dbReference>
<dbReference type="AlphaFoldDB" id="A0ABD4T6H0"/>
<feature type="binding site" evidence="7">
    <location>
        <position position="96"/>
    </location>
    <ligand>
        <name>Fe cation</name>
        <dbReference type="ChEBI" id="CHEBI:24875"/>
    </ligand>
</feature>
<evidence type="ECO:0000256" key="4">
    <source>
        <dbReference type="ARBA" id="ARBA00022964"/>
    </source>
</evidence>
<evidence type="ECO:0000313" key="10">
    <source>
        <dbReference type="Proteomes" id="UP000031561"/>
    </source>
</evidence>
<feature type="binding site" evidence="7">
    <location>
        <position position="167"/>
    </location>
    <ligand>
        <name>2-oxoglutarate</name>
        <dbReference type="ChEBI" id="CHEBI:16810"/>
    </ligand>
</feature>
<dbReference type="HAMAP" id="MF_00657">
    <property type="entry name" value="Hydroxyl_YbiX"/>
    <property type="match status" value="1"/>
</dbReference>
<dbReference type="InterPro" id="IPR006620">
    <property type="entry name" value="Pro_4_hyd_alph"/>
</dbReference>
<comment type="cofactor">
    <cofactor evidence="7">
        <name>Fe(2+)</name>
        <dbReference type="ChEBI" id="CHEBI:29033"/>
    </cofactor>
    <text evidence="7">Binds 1 Fe(2+) ion per subunit.</text>
</comment>
<feature type="domain" description="Fe2OG dioxygenase" evidence="8">
    <location>
        <begin position="78"/>
        <end position="176"/>
    </location>
</feature>
<keyword evidence="6 7" id="KW-0408">Iron</keyword>
<dbReference type="Pfam" id="PF13640">
    <property type="entry name" value="2OG-FeII_Oxy_3"/>
    <property type="match status" value="1"/>
</dbReference>
<keyword evidence="3 7" id="KW-0847">Vitamin C</keyword>
<evidence type="ECO:0000256" key="3">
    <source>
        <dbReference type="ARBA" id="ARBA00022896"/>
    </source>
</evidence>
<organism evidence="9 10">
    <name type="scientific">Lyngbya confervoides BDU141951</name>
    <dbReference type="NCBI Taxonomy" id="1574623"/>
    <lineage>
        <taxon>Bacteria</taxon>
        <taxon>Bacillati</taxon>
        <taxon>Cyanobacteriota</taxon>
        <taxon>Cyanophyceae</taxon>
        <taxon>Oscillatoriophycideae</taxon>
        <taxon>Oscillatoriales</taxon>
        <taxon>Microcoleaceae</taxon>
        <taxon>Lyngbya</taxon>
    </lineage>
</organism>
<dbReference type="NCBIfam" id="NF003974">
    <property type="entry name" value="PRK05467.1-3"/>
    <property type="match status" value="1"/>
</dbReference>
<feature type="binding site" evidence="7">
    <location>
        <position position="98"/>
    </location>
    <ligand>
        <name>Fe cation</name>
        <dbReference type="ChEBI" id="CHEBI:24875"/>
    </ligand>
</feature>
<dbReference type="InterPro" id="IPR023550">
    <property type="entry name" value="PKHD_hydroxylase"/>
</dbReference>
<comment type="cofactor">
    <cofactor evidence="1 7">
        <name>L-ascorbate</name>
        <dbReference type="ChEBI" id="CHEBI:38290"/>
    </cofactor>
</comment>
<comment type="caution">
    <text evidence="9">The sequence shown here is derived from an EMBL/GenBank/DDBJ whole genome shotgun (WGS) entry which is preliminary data.</text>
</comment>
<gene>
    <name evidence="9" type="ORF">QQ91_0015135</name>
</gene>
<feature type="binding site" evidence="7">
    <location>
        <position position="157"/>
    </location>
    <ligand>
        <name>Fe cation</name>
        <dbReference type="ChEBI" id="CHEBI:24875"/>
    </ligand>
</feature>
<evidence type="ECO:0000256" key="7">
    <source>
        <dbReference type="HAMAP-Rule" id="MF_00657"/>
    </source>
</evidence>
<keyword evidence="2 7" id="KW-0479">Metal-binding</keyword>
<evidence type="ECO:0000259" key="8">
    <source>
        <dbReference type="PROSITE" id="PS51471"/>
    </source>
</evidence>
<dbReference type="InterPro" id="IPR044862">
    <property type="entry name" value="Pro_4_hyd_alph_FE2OG_OXY"/>
</dbReference>
<dbReference type="Proteomes" id="UP000031561">
    <property type="component" value="Unassembled WGS sequence"/>
</dbReference>
<dbReference type="NCBIfam" id="NF003975">
    <property type="entry name" value="PRK05467.1-4"/>
    <property type="match status" value="1"/>
</dbReference>
<reference evidence="9 10" key="1">
    <citation type="journal article" date="2015" name="Genome Announc.">
        <title>Draft Genome Sequence of Filamentous Marine Cyanobacterium Lyngbya confervoides Strain BDU141951.</title>
        <authorList>
            <person name="Chandrababunaidu M.M."/>
            <person name="Sen D."/>
            <person name="Tripathy S."/>
        </authorList>
    </citation>
    <scope>NUCLEOTIDE SEQUENCE [LARGE SCALE GENOMIC DNA]</scope>
    <source>
        <strain evidence="9 10">BDU141951</strain>
    </source>
</reference>
<protein>
    <submittedName>
        <fullName evidence="9">Fe2+-dependent dioxygenase</fullName>
    </submittedName>
</protein>
<dbReference type="EMBL" id="JTHE03000088">
    <property type="protein sequence ID" value="MCM1984157.1"/>
    <property type="molecule type" value="Genomic_DNA"/>
</dbReference>
<evidence type="ECO:0000256" key="2">
    <source>
        <dbReference type="ARBA" id="ARBA00022723"/>
    </source>
</evidence>
<dbReference type="Gene3D" id="2.60.120.620">
    <property type="entry name" value="q2cbj1_9rhob like domain"/>
    <property type="match status" value="1"/>
</dbReference>
<keyword evidence="10" id="KW-1185">Reference proteome</keyword>
<accession>A0ABD4T6H0</accession>
<dbReference type="Gene3D" id="4.10.860.20">
    <property type="entry name" value="Rabenosyn, Rab binding domain"/>
    <property type="match status" value="1"/>
</dbReference>
<name>A0ABD4T6H0_9CYAN</name>
<dbReference type="InterPro" id="IPR005123">
    <property type="entry name" value="Oxoglu/Fe-dep_dioxygenase_dom"/>
</dbReference>
<evidence type="ECO:0000256" key="1">
    <source>
        <dbReference type="ARBA" id="ARBA00001961"/>
    </source>
</evidence>
<dbReference type="PANTHER" id="PTHR41536">
    <property type="entry name" value="PKHD-TYPE HYDROXYLASE YBIX"/>
    <property type="match status" value="1"/>
</dbReference>
<proteinExistence type="inferred from homology"/>
<dbReference type="PROSITE" id="PS51471">
    <property type="entry name" value="FE2OG_OXY"/>
    <property type="match status" value="1"/>
</dbReference>
<dbReference type="PANTHER" id="PTHR41536:SF1">
    <property type="entry name" value="PKHD-TYPE HYDROXYLASE YBIX"/>
    <property type="match status" value="1"/>
</dbReference>
<evidence type="ECO:0000256" key="5">
    <source>
        <dbReference type="ARBA" id="ARBA00023002"/>
    </source>
</evidence>
<evidence type="ECO:0000313" key="9">
    <source>
        <dbReference type="EMBL" id="MCM1984157.1"/>
    </source>
</evidence>
<dbReference type="RefSeq" id="WP_166275816.1">
    <property type="nucleotide sequence ID" value="NZ_JTHE03000088.1"/>
</dbReference>
<keyword evidence="4 7" id="KW-0223">Dioxygenase</keyword>
<keyword evidence="5 7" id="KW-0560">Oxidoreductase</keyword>
<dbReference type="GO" id="GO:0005506">
    <property type="term" value="F:iron ion binding"/>
    <property type="evidence" value="ECO:0007669"/>
    <property type="project" value="UniProtKB-UniRule"/>
</dbReference>
<dbReference type="GO" id="GO:0031418">
    <property type="term" value="F:L-ascorbic acid binding"/>
    <property type="evidence" value="ECO:0007669"/>
    <property type="project" value="UniProtKB-KW"/>
</dbReference>